<accession>K9X2J6</accession>
<dbReference type="PATRIC" id="fig|56107.3.peg.4610"/>
<feature type="transmembrane region" description="Helical" evidence="1">
    <location>
        <begin position="33"/>
        <end position="49"/>
    </location>
</feature>
<dbReference type="HOGENOM" id="CLU_124347_1_0_3"/>
<feature type="transmembrane region" description="Helical" evidence="1">
    <location>
        <begin position="56"/>
        <end position="79"/>
    </location>
</feature>
<keyword evidence="1" id="KW-0812">Transmembrane</keyword>
<evidence type="ECO:0000256" key="1">
    <source>
        <dbReference type="SAM" id="Phobius"/>
    </source>
</evidence>
<keyword evidence="1" id="KW-1133">Transmembrane helix</keyword>
<keyword evidence="1" id="KW-0472">Membrane</keyword>
<reference evidence="2 3" key="1">
    <citation type="submission" date="2012-06" db="EMBL/GenBank/DDBJ databases">
        <title>Finished chromosome of genome of Cylindrospermum stagnale PCC 7417.</title>
        <authorList>
            <consortium name="US DOE Joint Genome Institute"/>
            <person name="Gugger M."/>
            <person name="Coursin T."/>
            <person name="Rippka R."/>
            <person name="Tandeau De Marsac N."/>
            <person name="Huntemann M."/>
            <person name="Wei C.-L."/>
            <person name="Han J."/>
            <person name="Detter J.C."/>
            <person name="Han C."/>
            <person name="Tapia R."/>
            <person name="Chen A."/>
            <person name="Kyrpides N."/>
            <person name="Mavromatis K."/>
            <person name="Markowitz V."/>
            <person name="Szeto E."/>
            <person name="Ivanova N."/>
            <person name="Pagani I."/>
            <person name="Pati A."/>
            <person name="Goodwin L."/>
            <person name="Nordberg H.P."/>
            <person name="Cantor M.N."/>
            <person name="Hua S.X."/>
            <person name="Woyke T."/>
            <person name="Kerfeld C.A."/>
        </authorList>
    </citation>
    <scope>NUCLEOTIDE SEQUENCE [LARGE SCALE GENOMIC DNA]</scope>
    <source>
        <strain evidence="2 3">PCC 7417</strain>
    </source>
</reference>
<proteinExistence type="predicted"/>
<dbReference type="EMBL" id="CP003642">
    <property type="protein sequence ID" value="AFZ26304.1"/>
    <property type="molecule type" value="Genomic_DNA"/>
</dbReference>
<evidence type="ECO:0000313" key="3">
    <source>
        <dbReference type="Proteomes" id="UP000010475"/>
    </source>
</evidence>
<dbReference type="KEGG" id="csg:Cylst_4205"/>
<dbReference type="OrthoDB" id="517819at2"/>
<evidence type="ECO:0000313" key="2">
    <source>
        <dbReference type="EMBL" id="AFZ26304.1"/>
    </source>
</evidence>
<dbReference type="AlphaFoldDB" id="K9X2J6"/>
<dbReference type="Proteomes" id="UP000010475">
    <property type="component" value="Chromosome"/>
</dbReference>
<keyword evidence="3" id="KW-1185">Reference proteome</keyword>
<organism evidence="2 3">
    <name type="scientific">Cylindrospermum stagnale PCC 7417</name>
    <dbReference type="NCBI Taxonomy" id="56107"/>
    <lineage>
        <taxon>Bacteria</taxon>
        <taxon>Bacillati</taxon>
        <taxon>Cyanobacteriota</taxon>
        <taxon>Cyanophyceae</taxon>
        <taxon>Nostocales</taxon>
        <taxon>Nostocaceae</taxon>
        <taxon>Cylindrospermum</taxon>
    </lineage>
</organism>
<dbReference type="eggNOG" id="ENOG5032SHC">
    <property type="taxonomic scope" value="Bacteria"/>
</dbReference>
<name>K9X2J6_9NOST</name>
<gene>
    <name evidence="2" type="ORF">Cylst_4205</name>
</gene>
<feature type="transmembrane region" description="Helical" evidence="1">
    <location>
        <begin position="114"/>
        <end position="137"/>
    </location>
</feature>
<protein>
    <submittedName>
        <fullName evidence="2">Uncharacterized protein</fullName>
    </submittedName>
</protein>
<sequence length="142" mass="15524">MNLGFFRRIPVTSLVLLWLAYGLLGWYIAAHHIVWLVGAFVAAIALVVVRKSLFWLDGLVAFGSQTLVVILALSASIALIATWSLLFRLFLIPVATTVLADLEMRFAGFSKLDSFCVLTVIAVLGLGVGEMIDILLLPSSRY</sequence>
<feature type="transmembrane region" description="Helical" evidence="1">
    <location>
        <begin position="9"/>
        <end position="27"/>
    </location>
</feature>
<dbReference type="RefSeq" id="WP_015209546.1">
    <property type="nucleotide sequence ID" value="NC_019757.1"/>
</dbReference>